<protein>
    <submittedName>
        <fullName evidence="7">Inner membrane transport permease YbhR</fullName>
    </submittedName>
</protein>
<dbReference type="PANTHER" id="PTHR43027">
    <property type="entry name" value="DOXORUBICIN RESISTANCE ABC TRANSPORTER PERMEASE PROTEIN DRRC-RELATED"/>
    <property type="match status" value="1"/>
</dbReference>
<dbReference type="Pfam" id="PF12698">
    <property type="entry name" value="ABC2_membrane_3"/>
    <property type="match status" value="1"/>
</dbReference>
<feature type="transmembrane region" description="Helical" evidence="5">
    <location>
        <begin position="355"/>
        <end position="374"/>
    </location>
</feature>
<dbReference type="InterPro" id="IPR013525">
    <property type="entry name" value="ABC2_TM"/>
</dbReference>
<proteinExistence type="predicted"/>
<dbReference type="PROSITE" id="PS51012">
    <property type="entry name" value="ABC_TM2"/>
    <property type="match status" value="1"/>
</dbReference>
<name>A0A1V5SGK4_9BACT</name>
<feature type="transmembrane region" description="Helical" evidence="5">
    <location>
        <begin position="20"/>
        <end position="38"/>
    </location>
</feature>
<evidence type="ECO:0000256" key="2">
    <source>
        <dbReference type="ARBA" id="ARBA00022692"/>
    </source>
</evidence>
<feature type="transmembrane region" description="Helical" evidence="5">
    <location>
        <begin position="185"/>
        <end position="206"/>
    </location>
</feature>
<feature type="domain" description="ABC transmembrane type-2" evidence="6">
    <location>
        <begin position="147"/>
        <end position="377"/>
    </location>
</feature>
<organism evidence="7">
    <name type="scientific">candidate division WS2 bacterium ADurb.Bin280</name>
    <dbReference type="NCBI Taxonomy" id="1852829"/>
    <lineage>
        <taxon>Bacteria</taxon>
        <taxon>candidate division WS2</taxon>
    </lineage>
</organism>
<sequence>MFLKLFVADIKMMFRNKQALFWAFMFPVLFSFIFGFFFGKEAKSGTIAIVNNSKTQISESYVTALEDANIYTVKKDISLEEASEQIESGKIVAAVEIPESFGELPNLSERMVMMQGAPSDSNNIEIPKQTLKIFLDPANAQANAPLIGFTDKFLSQVNLTAQNASEIFTYEQEKTNNKDLTYYDFVLSGILGLSVMNSSITGIAIAMSKYREDKILKRITTTPVPTWAFILAEVLSRLILNVLQISVVLSIGIYFFDANIYGSIFALVMATMLGALLFQLIGFAIAALSKTTDAAQGMGTAITIPMMFLGGVFFPIDSLPKWLYAVVQYFPLSPLLKILRNISSEGASLFADSKSLYIVCAWAIGVLIFSIWRFRLSDE</sequence>
<feature type="transmembrane region" description="Helical" evidence="5">
    <location>
        <begin position="227"/>
        <end position="254"/>
    </location>
</feature>
<dbReference type="PANTHER" id="PTHR43027:SF2">
    <property type="entry name" value="TRANSPORT PERMEASE PROTEIN"/>
    <property type="match status" value="1"/>
</dbReference>
<gene>
    <name evidence="7" type="primary">ybhR</name>
    <name evidence="7" type="ORF">BWY43_00082</name>
</gene>
<evidence type="ECO:0000256" key="5">
    <source>
        <dbReference type="SAM" id="Phobius"/>
    </source>
</evidence>
<feature type="transmembrane region" description="Helical" evidence="5">
    <location>
        <begin position="298"/>
        <end position="316"/>
    </location>
</feature>
<evidence type="ECO:0000256" key="4">
    <source>
        <dbReference type="ARBA" id="ARBA00023136"/>
    </source>
</evidence>
<comment type="caution">
    <text evidence="7">The sequence shown here is derived from an EMBL/GenBank/DDBJ whole genome shotgun (WGS) entry which is preliminary data.</text>
</comment>
<accession>A0A1V5SGK4</accession>
<evidence type="ECO:0000313" key="7">
    <source>
        <dbReference type="EMBL" id="OQA53311.1"/>
    </source>
</evidence>
<evidence type="ECO:0000259" key="6">
    <source>
        <dbReference type="PROSITE" id="PS51012"/>
    </source>
</evidence>
<evidence type="ECO:0000256" key="1">
    <source>
        <dbReference type="ARBA" id="ARBA00004141"/>
    </source>
</evidence>
<evidence type="ECO:0000256" key="3">
    <source>
        <dbReference type="ARBA" id="ARBA00022989"/>
    </source>
</evidence>
<dbReference type="Gene3D" id="3.40.1710.10">
    <property type="entry name" value="abc type-2 transporter like domain"/>
    <property type="match status" value="1"/>
</dbReference>
<dbReference type="GO" id="GO:0016020">
    <property type="term" value="C:membrane"/>
    <property type="evidence" value="ECO:0007669"/>
    <property type="project" value="UniProtKB-SubCell"/>
</dbReference>
<comment type="subcellular location">
    <subcellularLocation>
        <location evidence="1">Membrane</location>
        <topology evidence="1">Multi-pass membrane protein</topology>
    </subcellularLocation>
</comment>
<dbReference type="InterPro" id="IPR047817">
    <property type="entry name" value="ABC2_TM_bact-type"/>
</dbReference>
<dbReference type="Proteomes" id="UP000485367">
    <property type="component" value="Unassembled WGS sequence"/>
</dbReference>
<reference evidence="7" key="1">
    <citation type="submission" date="2017-02" db="EMBL/GenBank/DDBJ databases">
        <title>Delving into the versatile metabolic prowess of the omnipresent phylum Bacteroidetes.</title>
        <authorList>
            <person name="Nobu M.K."/>
            <person name="Mei R."/>
            <person name="Narihiro T."/>
            <person name="Kuroda K."/>
            <person name="Liu W.-T."/>
        </authorList>
    </citation>
    <scope>NUCLEOTIDE SEQUENCE</scope>
    <source>
        <strain evidence="7">ADurb.Bin280</strain>
    </source>
</reference>
<dbReference type="AlphaFoldDB" id="A0A1V5SGK4"/>
<dbReference type="InterPro" id="IPR052902">
    <property type="entry name" value="ABC-2_transporter"/>
</dbReference>
<keyword evidence="3 5" id="KW-1133">Transmembrane helix</keyword>
<dbReference type="GO" id="GO:0140359">
    <property type="term" value="F:ABC-type transporter activity"/>
    <property type="evidence" value="ECO:0007669"/>
    <property type="project" value="InterPro"/>
</dbReference>
<keyword evidence="4 5" id="KW-0472">Membrane</keyword>
<keyword evidence="2 5" id="KW-0812">Transmembrane</keyword>
<dbReference type="EMBL" id="MWBO01000006">
    <property type="protein sequence ID" value="OQA53311.1"/>
    <property type="molecule type" value="Genomic_DNA"/>
</dbReference>
<feature type="transmembrane region" description="Helical" evidence="5">
    <location>
        <begin position="260"/>
        <end position="286"/>
    </location>
</feature>